<feature type="transmembrane region" description="Helical" evidence="2">
    <location>
        <begin position="53"/>
        <end position="70"/>
    </location>
</feature>
<keyword evidence="2" id="KW-0812">Transmembrane</keyword>
<feature type="region of interest" description="Disordered" evidence="1">
    <location>
        <begin position="539"/>
        <end position="558"/>
    </location>
</feature>
<dbReference type="PANTHER" id="PTHR33604">
    <property type="entry name" value="OSJNBA0004B13.7 PROTEIN"/>
    <property type="match status" value="1"/>
</dbReference>
<accession>A0A8K0T1A7</accession>
<evidence type="ECO:0000256" key="2">
    <source>
        <dbReference type="SAM" id="Phobius"/>
    </source>
</evidence>
<dbReference type="PANTHER" id="PTHR33604:SF3">
    <property type="entry name" value="OSJNBA0004B13.7 PROTEIN"/>
    <property type="match status" value="1"/>
</dbReference>
<gene>
    <name evidence="3" type="ORF">B0I35DRAFT_473015</name>
</gene>
<comment type="caution">
    <text evidence="3">The sequence shown here is derived from an EMBL/GenBank/DDBJ whole genome shotgun (WGS) entry which is preliminary data.</text>
</comment>
<dbReference type="Proteomes" id="UP000813444">
    <property type="component" value="Unassembled WGS sequence"/>
</dbReference>
<dbReference type="AlphaFoldDB" id="A0A8K0T1A7"/>
<keyword evidence="4" id="KW-1185">Reference proteome</keyword>
<feature type="compositionally biased region" description="Low complexity" evidence="1">
    <location>
        <begin position="549"/>
        <end position="558"/>
    </location>
</feature>
<evidence type="ECO:0000313" key="4">
    <source>
        <dbReference type="Proteomes" id="UP000813444"/>
    </source>
</evidence>
<dbReference type="OrthoDB" id="5397682at2759"/>
<name>A0A8K0T1A7_9HYPO</name>
<reference evidence="3" key="1">
    <citation type="journal article" date="2021" name="Nat. Commun.">
        <title>Genetic determinants of endophytism in the Arabidopsis root mycobiome.</title>
        <authorList>
            <person name="Mesny F."/>
            <person name="Miyauchi S."/>
            <person name="Thiergart T."/>
            <person name="Pickel B."/>
            <person name="Atanasova L."/>
            <person name="Karlsson M."/>
            <person name="Huettel B."/>
            <person name="Barry K.W."/>
            <person name="Haridas S."/>
            <person name="Chen C."/>
            <person name="Bauer D."/>
            <person name="Andreopoulos W."/>
            <person name="Pangilinan J."/>
            <person name="LaButti K."/>
            <person name="Riley R."/>
            <person name="Lipzen A."/>
            <person name="Clum A."/>
            <person name="Drula E."/>
            <person name="Henrissat B."/>
            <person name="Kohler A."/>
            <person name="Grigoriev I.V."/>
            <person name="Martin F.M."/>
            <person name="Hacquard S."/>
        </authorList>
    </citation>
    <scope>NUCLEOTIDE SEQUENCE</scope>
    <source>
        <strain evidence="3">MPI-CAGE-CH-0235</strain>
    </source>
</reference>
<protein>
    <recommendedName>
        <fullName evidence="5">Glycosyltransferase 2</fullName>
    </recommendedName>
</protein>
<organism evidence="3 4">
    <name type="scientific">Stachybotrys elegans</name>
    <dbReference type="NCBI Taxonomy" id="80388"/>
    <lineage>
        <taxon>Eukaryota</taxon>
        <taxon>Fungi</taxon>
        <taxon>Dikarya</taxon>
        <taxon>Ascomycota</taxon>
        <taxon>Pezizomycotina</taxon>
        <taxon>Sordariomycetes</taxon>
        <taxon>Hypocreomycetidae</taxon>
        <taxon>Hypocreales</taxon>
        <taxon>Stachybotryaceae</taxon>
        <taxon>Stachybotrys</taxon>
    </lineage>
</organism>
<evidence type="ECO:0000256" key="1">
    <source>
        <dbReference type="SAM" id="MobiDB-lite"/>
    </source>
</evidence>
<keyword evidence="2" id="KW-0472">Membrane</keyword>
<evidence type="ECO:0008006" key="5">
    <source>
        <dbReference type="Google" id="ProtNLM"/>
    </source>
</evidence>
<sequence>MPHQRARGGSWLWRNDEEMAKKDDDLVLPSRQPKHGAQWHAARPPRRSAVARLALYLVVAVTLMAIYKTFASSSEPPMDSRPSRASTGHGAYGGPIRFPELASSVRALSKNAGLAYMSSHILFAAASLQSASILLPMACMMAKEGLNSVHFILVSRSDIPLNQLLQINGIDEECEITMHDARPDKAADSTETRMALASARSLYHMNMFLRPQAVIVDGTASEETYFLSGIRDQMRGTKASLIELPDRPGERLPWITKLDSVSLGAWHSVNIDILIHAPPSGSGGLNRLLRSLARADLSSVTIPHLTIELPPTISKATETLISGFQWPPARLHRLGQPSMLSLRHRIPRQTLTEEESSVRFLESFWPQTPESSHVLVLSPNTEVSHEFFHYLKYIVLQYRHSNQAMMQLTPSTRMMGISFSTPSTLLDTAKPFTPPSSNDEAGSAQGTFFRWQAPSSDATLFMGEKWIELHGYVSQLLEKQQTLAAKPDMLVQKHVSKKYPSWLEHVLQLSRLRGYYTVYPSRETAATILGVHSDLHDAPEEYQREQPPSDASISADSDSFDPGSLIDFVATLAREGGPRQLDNTPLLAWDGQEVELMDFYNYAEQHTKQFRQEVGQCSEEEAGSPIYDPHAKDLFCRATKTST</sequence>
<proteinExistence type="predicted"/>
<dbReference type="EMBL" id="JAGPNK010000001">
    <property type="protein sequence ID" value="KAH7328281.1"/>
    <property type="molecule type" value="Genomic_DNA"/>
</dbReference>
<evidence type="ECO:0000313" key="3">
    <source>
        <dbReference type="EMBL" id="KAH7328281.1"/>
    </source>
</evidence>
<keyword evidence="2" id="KW-1133">Transmembrane helix</keyword>